<gene>
    <name evidence="3" type="ORF">L2725_05870</name>
</gene>
<comment type="caution">
    <text evidence="3">The sequence shown here is derived from an EMBL/GenBank/DDBJ whole genome shotgun (WGS) entry which is preliminary data.</text>
</comment>
<dbReference type="EMBL" id="JAKIKT010000002">
    <property type="protein sequence ID" value="MCL2913314.1"/>
    <property type="molecule type" value="Genomic_DNA"/>
</dbReference>
<dbReference type="Gene3D" id="3.40.1740.10">
    <property type="entry name" value="VC0467-like"/>
    <property type="match status" value="1"/>
</dbReference>
<protein>
    <recommendedName>
        <fullName evidence="2">UPF0301 protein L2725_05870</fullName>
    </recommendedName>
</protein>
<proteinExistence type="inferred from homology"/>
<dbReference type="SUPFAM" id="SSF143456">
    <property type="entry name" value="VC0467-like"/>
    <property type="match status" value="1"/>
</dbReference>
<dbReference type="PANTHER" id="PTHR30327:SF1">
    <property type="entry name" value="UPF0301 PROTEIN YQGE"/>
    <property type="match status" value="1"/>
</dbReference>
<keyword evidence="4" id="KW-1185">Reference proteome</keyword>
<dbReference type="PANTHER" id="PTHR30327">
    <property type="entry name" value="UNCHARACTERIZED PROTEIN YQGE"/>
    <property type="match status" value="1"/>
</dbReference>
<dbReference type="NCBIfam" id="NF001266">
    <property type="entry name" value="PRK00228.1-1"/>
    <property type="match status" value="1"/>
</dbReference>
<accession>A0ABT0N4F5</accession>
<evidence type="ECO:0000256" key="2">
    <source>
        <dbReference type="HAMAP-Rule" id="MF_00758"/>
    </source>
</evidence>
<dbReference type="Pfam" id="PF02622">
    <property type="entry name" value="DUF179"/>
    <property type="match status" value="1"/>
</dbReference>
<dbReference type="InterPro" id="IPR003774">
    <property type="entry name" value="AlgH-like"/>
</dbReference>
<dbReference type="Proteomes" id="UP001202831">
    <property type="component" value="Unassembled WGS sequence"/>
</dbReference>
<dbReference type="RefSeq" id="WP_248935526.1">
    <property type="nucleotide sequence ID" value="NZ_JAKIKT010000002.1"/>
</dbReference>
<dbReference type="HAMAP" id="MF_00758">
    <property type="entry name" value="UPF0301"/>
    <property type="match status" value="1"/>
</dbReference>
<evidence type="ECO:0000313" key="4">
    <source>
        <dbReference type="Proteomes" id="UP001202831"/>
    </source>
</evidence>
<sequence length="187" mass="21159">MQSLTNHFLVAMPSLEDTFFERTVVYICEHDSKGAMGLVINRPFEIPVADLLEQMELQAPVIRHHDSLDHPVMVGGPVNPERGFVLHTPQPNWSNSERLTDDLMLTTSRDILTSLGTDKAPDKAMVILGYAGWSKDQLEQELAENSWLTIPATNEIIFNVPFEDRWQQATRSLGFDVWQMSQQTGHA</sequence>
<organism evidence="3 4">
    <name type="scientific">Shewanella corallii</name>
    <dbReference type="NCBI Taxonomy" id="560080"/>
    <lineage>
        <taxon>Bacteria</taxon>
        <taxon>Pseudomonadati</taxon>
        <taxon>Pseudomonadota</taxon>
        <taxon>Gammaproteobacteria</taxon>
        <taxon>Alteromonadales</taxon>
        <taxon>Shewanellaceae</taxon>
        <taxon>Shewanella</taxon>
    </lineage>
</organism>
<comment type="similarity">
    <text evidence="1 2">Belongs to the UPF0301 (AlgH) family.</text>
</comment>
<evidence type="ECO:0000256" key="1">
    <source>
        <dbReference type="ARBA" id="ARBA00009600"/>
    </source>
</evidence>
<reference evidence="3 4" key="1">
    <citation type="submission" date="2022-01" db="EMBL/GenBank/DDBJ databases">
        <title>Whole genome-based taxonomy of the Shewanellaceae.</title>
        <authorList>
            <person name="Martin-Rodriguez A.J."/>
        </authorList>
    </citation>
    <scope>NUCLEOTIDE SEQUENCE [LARGE SCALE GENOMIC DNA]</scope>
    <source>
        <strain evidence="3 4">DSM 21332</strain>
    </source>
</reference>
<evidence type="ECO:0000313" key="3">
    <source>
        <dbReference type="EMBL" id="MCL2913314.1"/>
    </source>
</evidence>
<name>A0ABT0N4F5_9GAMM</name>